<dbReference type="HAMAP" id="MF_00995">
    <property type="entry name" value="MqnA"/>
    <property type="match status" value="1"/>
</dbReference>
<dbReference type="Proteomes" id="UP000006556">
    <property type="component" value="Chromosome"/>
</dbReference>
<dbReference type="GO" id="GO:0016836">
    <property type="term" value="F:hydro-lyase activity"/>
    <property type="evidence" value="ECO:0007669"/>
    <property type="project" value="UniProtKB-UniRule"/>
</dbReference>
<comment type="function">
    <text evidence="4">Catalyzes the dehydration of chorismate into 3-[(1-carboxyvinyl)oxy]benzoate, a step in the biosynthesis of menaquinone (MK, vitamin K2).</text>
</comment>
<dbReference type="EMBL" id="AP009389">
    <property type="protein sequence ID" value="BAF58389.1"/>
    <property type="molecule type" value="Genomic_DNA"/>
</dbReference>
<dbReference type="GO" id="GO:0009234">
    <property type="term" value="P:menaquinone biosynthetic process"/>
    <property type="evidence" value="ECO:0007669"/>
    <property type="project" value="UniProtKB-UniRule"/>
</dbReference>
<sequence>MERPRLGRVSYINCLPVFHAIEEGLVEVPARLCAHHPSQLNAMFREGLLEVTAVSSIEYARQQESCLILPGLSIASDGPVRSVALLSRLPAERLAGRRISLTPYSATSVVLLKVLLQRFCGVKALFFTRPPGSPAWWGEPDASLVIGDEALMEVNRAGSLHVYDLGEEWKRWTGRPMVFALWVARPDFARRQPRQLAAIWKGMISSKKWGQEHHEELVARAKSLTSLPEAVLSDYFRCLKFDLNWDHLDGLMYFYRCAAECGLAEPSAVLNIWGKEDDRCYRIQSA</sequence>
<dbReference type="STRING" id="370438.PTH_0208"/>
<dbReference type="UniPathway" id="UPA00079"/>
<keyword evidence="3 4" id="KW-0456">Lyase</keyword>
<evidence type="ECO:0000256" key="4">
    <source>
        <dbReference type="HAMAP-Rule" id="MF_00995"/>
    </source>
</evidence>
<dbReference type="Gene3D" id="3.40.190.10">
    <property type="entry name" value="Periplasmic binding protein-like II"/>
    <property type="match status" value="2"/>
</dbReference>
<dbReference type="AlphaFoldDB" id="A5D5V7"/>
<evidence type="ECO:0000256" key="2">
    <source>
        <dbReference type="ARBA" id="ARBA00022428"/>
    </source>
</evidence>
<evidence type="ECO:0000256" key="1">
    <source>
        <dbReference type="ARBA" id="ARBA00004863"/>
    </source>
</evidence>
<evidence type="ECO:0000313" key="6">
    <source>
        <dbReference type="Proteomes" id="UP000006556"/>
    </source>
</evidence>
<protein>
    <recommendedName>
        <fullName evidence="4">Chorismate dehydratase</fullName>
        <ecNumber evidence="4">4.2.1.151</ecNumber>
    </recommendedName>
    <alternativeName>
        <fullName evidence="4">Menaquinone biosynthetic enzyme MqnA</fullName>
    </alternativeName>
</protein>
<comment type="similarity">
    <text evidence="4">Belongs to the MqnA/MqnD family. MqnA subfamily.</text>
</comment>
<keyword evidence="6" id="KW-1185">Reference proteome</keyword>
<evidence type="ECO:0000313" key="5">
    <source>
        <dbReference type="EMBL" id="BAF58389.1"/>
    </source>
</evidence>
<dbReference type="InterPro" id="IPR030868">
    <property type="entry name" value="MqnA"/>
</dbReference>
<comment type="pathway">
    <text evidence="1 4">Quinol/quinone metabolism; menaquinone biosynthesis.</text>
</comment>
<reference evidence="6" key="1">
    <citation type="journal article" date="2008" name="Genome Res.">
        <title>The genome of Pelotomaculum thermopropionicum reveals niche-associated evolution in anaerobic microbiota.</title>
        <authorList>
            <person name="Kosaka T."/>
            <person name="Kato S."/>
            <person name="Shimoyama T."/>
            <person name="Ishii S."/>
            <person name="Abe T."/>
            <person name="Watanabe K."/>
        </authorList>
    </citation>
    <scope>NUCLEOTIDE SEQUENCE [LARGE SCALE GENOMIC DNA]</scope>
    <source>
        <strain evidence="6">DSM 13744 / JCM 10971 / SI</strain>
    </source>
</reference>
<dbReference type="HOGENOM" id="CLU_059898_0_0_9"/>
<keyword evidence="2 4" id="KW-0474">Menaquinone biosynthesis</keyword>
<dbReference type="KEGG" id="pth:PTH_0208"/>
<comment type="catalytic activity">
    <reaction evidence="4">
        <text>chorismate = 3-[(1-carboxyvinyl)-oxy]benzoate + H2O</text>
        <dbReference type="Rhea" id="RHEA:40051"/>
        <dbReference type="ChEBI" id="CHEBI:15377"/>
        <dbReference type="ChEBI" id="CHEBI:29748"/>
        <dbReference type="ChEBI" id="CHEBI:76981"/>
        <dbReference type="EC" id="4.2.1.151"/>
    </reaction>
</comment>
<dbReference type="PANTHER" id="PTHR37690">
    <property type="entry name" value="CHORISMATE DEHYDRATASE"/>
    <property type="match status" value="1"/>
</dbReference>
<dbReference type="CDD" id="cd13634">
    <property type="entry name" value="PBP2_Sco4506"/>
    <property type="match status" value="1"/>
</dbReference>
<proteinExistence type="inferred from homology"/>
<name>A5D5V7_PELTS</name>
<dbReference type="Pfam" id="PF02621">
    <property type="entry name" value="VitK2_biosynth"/>
    <property type="match status" value="1"/>
</dbReference>
<dbReference type="SUPFAM" id="SSF53850">
    <property type="entry name" value="Periplasmic binding protein-like II"/>
    <property type="match status" value="1"/>
</dbReference>
<evidence type="ECO:0000256" key="3">
    <source>
        <dbReference type="ARBA" id="ARBA00023239"/>
    </source>
</evidence>
<gene>
    <name evidence="4" type="primary">mqnA</name>
    <name evidence="5" type="ordered locus">PTH_0208</name>
</gene>
<dbReference type="PANTHER" id="PTHR37690:SF1">
    <property type="entry name" value="CHORISMATE DEHYDRATASE"/>
    <property type="match status" value="1"/>
</dbReference>
<dbReference type="EC" id="4.2.1.151" evidence="4"/>
<organism evidence="5 6">
    <name type="scientific">Pelotomaculum thermopropionicum (strain DSM 13744 / JCM 10971 / SI)</name>
    <dbReference type="NCBI Taxonomy" id="370438"/>
    <lineage>
        <taxon>Bacteria</taxon>
        <taxon>Bacillati</taxon>
        <taxon>Bacillota</taxon>
        <taxon>Clostridia</taxon>
        <taxon>Eubacteriales</taxon>
        <taxon>Desulfotomaculaceae</taxon>
        <taxon>Pelotomaculum</taxon>
    </lineage>
</organism>
<accession>A5D5V7</accession>
<dbReference type="InterPro" id="IPR003773">
    <property type="entry name" value="Menaquinone_biosynth"/>
</dbReference>
<dbReference type="eggNOG" id="COG1427">
    <property type="taxonomic scope" value="Bacteria"/>
</dbReference>